<dbReference type="EMBL" id="CR522870">
    <property type="protein sequence ID" value="CAG37203.1"/>
    <property type="molecule type" value="Genomic_DNA"/>
</dbReference>
<comment type="catalytic activity">
    <reaction evidence="10">
        <text>adenylyl-molybdopterin + molybdate = Mo-molybdopterin + AMP + H(+)</text>
        <dbReference type="Rhea" id="RHEA:35047"/>
        <dbReference type="ChEBI" id="CHEBI:15378"/>
        <dbReference type="ChEBI" id="CHEBI:36264"/>
        <dbReference type="ChEBI" id="CHEBI:62727"/>
        <dbReference type="ChEBI" id="CHEBI:71302"/>
        <dbReference type="ChEBI" id="CHEBI:456215"/>
        <dbReference type="EC" id="2.10.1.1"/>
    </reaction>
</comment>
<dbReference type="InterPro" id="IPR005111">
    <property type="entry name" value="MoeA_C_domain_IV"/>
</dbReference>
<dbReference type="HOGENOM" id="CLU_010186_7_2_7"/>
<dbReference type="GO" id="GO:0006777">
    <property type="term" value="P:Mo-molybdopterin cofactor biosynthetic process"/>
    <property type="evidence" value="ECO:0007669"/>
    <property type="project" value="UniProtKB-UniRule"/>
</dbReference>
<dbReference type="AlphaFoldDB" id="Q6AKC2"/>
<keyword evidence="14" id="KW-1185">Reference proteome</keyword>
<dbReference type="PANTHER" id="PTHR10192:SF5">
    <property type="entry name" value="GEPHYRIN"/>
    <property type="match status" value="1"/>
</dbReference>
<dbReference type="GO" id="GO:0005829">
    <property type="term" value="C:cytosol"/>
    <property type="evidence" value="ECO:0007669"/>
    <property type="project" value="TreeGrafter"/>
</dbReference>
<dbReference type="Pfam" id="PF00994">
    <property type="entry name" value="MoCF_biosynth"/>
    <property type="match status" value="1"/>
</dbReference>
<dbReference type="InterPro" id="IPR036425">
    <property type="entry name" value="MoaB/Mog-like_dom_sf"/>
</dbReference>
<organism evidence="13 14">
    <name type="scientific">Desulfotalea psychrophila (strain LSv54 / DSM 12343)</name>
    <dbReference type="NCBI Taxonomy" id="177439"/>
    <lineage>
        <taxon>Bacteria</taxon>
        <taxon>Pseudomonadati</taxon>
        <taxon>Thermodesulfobacteriota</taxon>
        <taxon>Desulfobulbia</taxon>
        <taxon>Desulfobulbales</taxon>
        <taxon>Desulfocapsaceae</taxon>
        <taxon>Desulfotalea</taxon>
    </lineage>
</organism>
<dbReference type="EC" id="2.10.1.1" evidence="11"/>
<dbReference type="Pfam" id="PF03454">
    <property type="entry name" value="MoeA_C"/>
    <property type="match status" value="1"/>
</dbReference>
<feature type="domain" description="MoaB/Mog" evidence="12">
    <location>
        <begin position="195"/>
        <end position="334"/>
    </location>
</feature>
<dbReference type="SUPFAM" id="SSF63867">
    <property type="entry name" value="MoeA C-terminal domain-like"/>
    <property type="match status" value="1"/>
</dbReference>
<dbReference type="InterPro" id="IPR001453">
    <property type="entry name" value="MoaB/Mog_dom"/>
</dbReference>
<dbReference type="STRING" id="177439.DP2474"/>
<dbReference type="SUPFAM" id="SSF53218">
    <property type="entry name" value="Molybdenum cofactor biosynthesis proteins"/>
    <property type="match status" value="1"/>
</dbReference>
<dbReference type="Gene3D" id="2.170.190.11">
    <property type="entry name" value="Molybdopterin biosynthesis moea protein, domain 3"/>
    <property type="match status" value="1"/>
</dbReference>
<dbReference type="eggNOG" id="COG0303">
    <property type="taxonomic scope" value="Bacteria"/>
</dbReference>
<comment type="similarity">
    <text evidence="4 11">Belongs to the MoeA family.</text>
</comment>
<keyword evidence="9 11" id="KW-0501">Molybdenum cofactor biosynthesis</keyword>
<dbReference type="Gene3D" id="3.90.105.10">
    <property type="entry name" value="Molybdopterin biosynthesis moea protein, domain 2"/>
    <property type="match status" value="1"/>
</dbReference>
<comment type="function">
    <text evidence="2 11">Catalyzes the insertion of molybdate into adenylated molybdopterin with the concomitant release of AMP.</text>
</comment>
<comment type="pathway">
    <text evidence="3 11">Cofactor biosynthesis; molybdopterin biosynthesis.</text>
</comment>
<reference evidence="14" key="1">
    <citation type="journal article" date="2004" name="Environ. Microbiol.">
        <title>The genome of Desulfotalea psychrophila, a sulfate-reducing bacterium from permanently cold Arctic sediments.</title>
        <authorList>
            <person name="Rabus R."/>
            <person name="Ruepp A."/>
            <person name="Frickey T."/>
            <person name="Rattei T."/>
            <person name="Fartmann B."/>
            <person name="Stark M."/>
            <person name="Bauer M."/>
            <person name="Zibat A."/>
            <person name="Lombardot T."/>
            <person name="Becker I."/>
            <person name="Amann J."/>
            <person name="Gellner K."/>
            <person name="Teeling H."/>
            <person name="Leuschner W.D."/>
            <person name="Gloeckner F.-O."/>
            <person name="Lupas A.N."/>
            <person name="Amann R."/>
            <person name="Klenk H.-P."/>
        </authorList>
    </citation>
    <scope>NUCLEOTIDE SEQUENCE [LARGE SCALE GENOMIC DNA]</scope>
    <source>
        <strain evidence="14">DSM 12343 / LSv54</strain>
    </source>
</reference>
<dbReference type="KEGG" id="dps:DP2474"/>
<dbReference type="CDD" id="cd00887">
    <property type="entry name" value="MoeA"/>
    <property type="match status" value="1"/>
</dbReference>
<dbReference type="Gene3D" id="3.40.980.10">
    <property type="entry name" value="MoaB/Mog-like domain"/>
    <property type="match status" value="1"/>
</dbReference>
<dbReference type="SMART" id="SM00852">
    <property type="entry name" value="MoCF_biosynth"/>
    <property type="match status" value="1"/>
</dbReference>
<dbReference type="Pfam" id="PF03453">
    <property type="entry name" value="MoeA_N"/>
    <property type="match status" value="1"/>
</dbReference>
<gene>
    <name evidence="13" type="ordered locus">DP2474</name>
</gene>
<dbReference type="OrthoDB" id="9804758at2"/>
<dbReference type="NCBIfam" id="NF045515">
    <property type="entry name" value="Glp_gephyrin"/>
    <property type="match status" value="1"/>
</dbReference>
<evidence type="ECO:0000256" key="6">
    <source>
        <dbReference type="ARBA" id="ARBA00022679"/>
    </source>
</evidence>
<dbReference type="GO" id="GO:0061599">
    <property type="term" value="F:molybdopterin molybdotransferase activity"/>
    <property type="evidence" value="ECO:0007669"/>
    <property type="project" value="UniProtKB-UniRule"/>
</dbReference>
<proteinExistence type="inferred from homology"/>
<dbReference type="InterPro" id="IPR038987">
    <property type="entry name" value="MoeA-like"/>
</dbReference>
<keyword evidence="5 11" id="KW-0500">Molybdenum</keyword>
<evidence type="ECO:0000256" key="11">
    <source>
        <dbReference type="RuleBase" id="RU365090"/>
    </source>
</evidence>
<dbReference type="PANTHER" id="PTHR10192">
    <property type="entry name" value="MOLYBDOPTERIN BIOSYNTHESIS PROTEIN"/>
    <property type="match status" value="1"/>
</dbReference>
<keyword evidence="7 11" id="KW-0479">Metal-binding</keyword>
<protein>
    <recommendedName>
        <fullName evidence="11">Molybdopterin molybdenumtransferase</fullName>
        <ecNumber evidence="11">2.10.1.1</ecNumber>
    </recommendedName>
</protein>
<evidence type="ECO:0000256" key="5">
    <source>
        <dbReference type="ARBA" id="ARBA00022505"/>
    </source>
</evidence>
<dbReference type="RefSeq" id="WP_011189715.1">
    <property type="nucleotide sequence ID" value="NC_006138.1"/>
</dbReference>
<evidence type="ECO:0000256" key="8">
    <source>
        <dbReference type="ARBA" id="ARBA00022842"/>
    </source>
</evidence>
<dbReference type="Proteomes" id="UP000000602">
    <property type="component" value="Chromosome"/>
</dbReference>
<name>Q6AKC2_DESPS</name>
<evidence type="ECO:0000313" key="13">
    <source>
        <dbReference type="EMBL" id="CAG37203.1"/>
    </source>
</evidence>
<dbReference type="FunFam" id="3.40.980.10:FF:000004">
    <property type="entry name" value="Molybdopterin molybdenumtransferase"/>
    <property type="match status" value="1"/>
</dbReference>
<dbReference type="InterPro" id="IPR036688">
    <property type="entry name" value="MoeA_C_domain_IV_sf"/>
</dbReference>
<evidence type="ECO:0000256" key="2">
    <source>
        <dbReference type="ARBA" id="ARBA00002901"/>
    </source>
</evidence>
<dbReference type="InterPro" id="IPR005110">
    <property type="entry name" value="MoeA_linker/N"/>
</dbReference>
<evidence type="ECO:0000256" key="9">
    <source>
        <dbReference type="ARBA" id="ARBA00023150"/>
    </source>
</evidence>
<evidence type="ECO:0000256" key="4">
    <source>
        <dbReference type="ARBA" id="ARBA00010763"/>
    </source>
</evidence>
<dbReference type="Gene3D" id="2.40.340.10">
    <property type="entry name" value="MoeA, C-terminal, domain IV"/>
    <property type="match status" value="1"/>
</dbReference>
<dbReference type="NCBIfam" id="TIGR00177">
    <property type="entry name" value="molyb_syn"/>
    <property type="match status" value="1"/>
</dbReference>
<comment type="cofactor">
    <cofactor evidence="1 11">
        <name>Mg(2+)</name>
        <dbReference type="ChEBI" id="CHEBI:18420"/>
    </cofactor>
</comment>
<evidence type="ECO:0000256" key="1">
    <source>
        <dbReference type="ARBA" id="ARBA00001946"/>
    </source>
</evidence>
<accession>Q6AKC2</accession>
<dbReference type="UniPathway" id="UPA00344"/>
<evidence type="ECO:0000313" key="14">
    <source>
        <dbReference type="Proteomes" id="UP000000602"/>
    </source>
</evidence>
<evidence type="ECO:0000256" key="3">
    <source>
        <dbReference type="ARBA" id="ARBA00005046"/>
    </source>
</evidence>
<evidence type="ECO:0000256" key="10">
    <source>
        <dbReference type="ARBA" id="ARBA00047317"/>
    </source>
</evidence>
<sequence>MIAETKDMLGRNRLTAVDQALQIFLQQLPTGVIDTETITLEEALDRVVAGDIIARENLPAMSRSCMDGYALSARDSYGASESMPAYLEIQGEVLMGEVPNGRVKQGCCYKIPTGGILPTGSNSVVMFEHTIPVDETLVEIVKGVGEGGNISRPGEDIAAGACAITAGTRLRPQDLGLLAGLGFAEVEVYRRPRIAILSTGDEIISHEQPLLPGKIRNINSIALAAQVRRLHATVQHYGIIPDNYDLFLATMREAVQENDIVLFSGGSSVGVRDLGEKIIETLGPPGILIHGTALKPGKPIILGMSETTAVVGLPGHPVSAMTCFDLFIAPAIKQLAGQRRQRGQQEASVPAILTRNINSAPGRRDVVRVQLEQKGDEVYASPVLGKSGSISVLARADGYFFIDEASQGHSEGDRIKAFLYL</sequence>
<evidence type="ECO:0000256" key="7">
    <source>
        <dbReference type="ARBA" id="ARBA00022723"/>
    </source>
</evidence>
<dbReference type="InterPro" id="IPR036135">
    <property type="entry name" value="MoeA_linker/N_sf"/>
</dbReference>
<keyword evidence="8 11" id="KW-0460">Magnesium</keyword>
<dbReference type="GO" id="GO:0046872">
    <property type="term" value="F:metal ion binding"/>
    <property type="evidence" value="ECO:0007669"/>
    <property type="project" value="UniProtKB-UniRule"/>
</dbReference>
<keyword evidence="6 11" id="KW-0808">Transferase</keyword>
<dbReference type="SUPFAM" id="SSF63882">
    <property type="entry name" value="MoeA N-terminal region -like"/>
    <property type="match status" value="1"/>
</dbReference>
<evidence type="ECO:0000259" key="12">
    <source>
        <dbReference type="SMART" id="SM00852"/>
    </source>
</evidence>